<dbReference type="Pfam" id="PF01479">
    <property type="entry name" value="S4"/>
    <property type="match status" value="1"/>
</dbReference>
<gene>
    <name evidence="7" type="ORF">LfDm3_0054</name>
</gene>
<dbReference type="GO" id="GO:0000455">
    <property type="term" value="P:enzyme-directed rRNA pseudouridine synthesis"/>
    <property type="evidence" value="ECO:0007669"/>
    <property type="project" value="UniProtKB-ARBA"/>
</dbReference>
<dbReference type="Gene3D" id="3.30.70.1560">
    <property type="entry name" value="Alpha-L RNA-binding motif"/>
    <property type="match status" value="1"/>
</dbReference>
<dbReference type="Gene3D" id="3.10.290.10">
    <property type="entry name" value="RNA-binding S4 domain"/>
    <property type="match status" value="1"/>
</dbReference>
<reference evidence="7 8" key="1">
    <citation type="submission" date="2014-06" db="EMBL/GenBank/DDBJ databases">
        <title>Functional and comparative genomic analyses of the Drosophila gut microbiota identify candidate symbiosis factors.</title>
        <authorList>
            <person name="Newell P.D."/>
            <person name="Chaston J.M."/>
            <person name="Douglas A.E."/>
        </authorList>
    </citation>
    <scope>NUCLEOTIDE SEQUENCE [LARGE SCALE GENOMIC DNA]</scope>
    <source>
        <strain evidence="7 8">DmCS_002</strain>
    </source>
</reference>
<evidence type="ECO:0000256" key="5">
    <source>
        <dbReference type="RuleBase" id="RU003887"/>
    </source>
</evidence>
<comment type="similarity">
    <text evidence="1 5">Belongs to the pseudouridine synthase RsuA family.</text>
</comment>
<dbReference type="PROSITE" id="PS01149">
    <property type="entry name" value="PSI_RSU"/>
    <property type="match status" value="1"/>
</dbReference>
<dbReference type="PROSITE" id="PS50889">
    <property type="entry name" value="S4"/>
    <property type="match status" value="1"/>
</dbReference>
<sequence length="241" mass="27385">MSERLQKVMAHDGVASRRKSEELISTGHVKVNGKVVNQLGVKVDPTDRIEVDGTPLKKERLVYFALYKPRGVISSVNDEKDRKTVLSFFKKVPERIYPVGRLDYDTSGLLILTNDGTLDFQLTHPKYEIKKTYLVKVIGKLNHEELKKIREGVLINGKYKSAPAEVEVIAKAGNSKNNSMLRLTIHEGKNHEVKEMLKAVGHPVEKLKRAEFAGIGLENLQPGEFRQLRKREVRDLYDLTK</sequence>
<feature type="domain" description="RNA-binding S4" evidence="6">
    <location>
        <begin position="3"/>
        <end position="60"/>
    </location>
</feature>
<keyword evidence="7" id="KW-0456">Lyase</keyword>
<comment type="caution">
    <text evidence="7">The sequence shown here is derived from an EMBL/GenBank/DDBJ whole genome shotgun (WGS) entry which is preliminary data.</text>
</comment>
<dbReference type="SMART" id="SM00363">
    <property type="entry name" value="S4"/>
    <property type="match status" value="1"/>
</dbReference>
<dbReference type="FunFam" id="3.30.70.1560:FF:000001">
    <property type="entry name" value="Pseudouridine synthase"/>
    <property type="match status" value="1"/>
</dbReference>
<dbReference type="PATRIC" id="fig|1614.7.peg.46"/>
<name>A0A0C1PP87_9LACO</name>
<dbReference type="InterPro" id="IPR020094">
    <property type="entry name" value="TruA/RsuA/RluB/E/F_N"/>
</dbReference>
<dbReference type="InterPro" id="IPR020103">
    <property type="entry name" value="PsdUridine_synth_cat_dom_sf"/>
</dbReference>
<dbReference type="RefSeq" id="WP_039142924.1">
    <property type="nucleotide sequence ID" value="NZ_JOJZ01000007.1"/>
</dbReference>
<organism evidence="7 8">
    <name type="scientific">Fructilactobacillus fructivorans</name>
    <dbReference type="NCBI Taxonomy" id="1614"/>
    <lineage>
        <taxon>Bacteria</taxon>
        <taxon>Bacillati</taxon>
        <taxon>Bacillota</taxon>
        <taxon>Bacilli</taxon>
        <taxon>Lactobacillales</taxon>
        <taxon>Lactobacillaceae</taxon>
        <taxon>Fructilactobacillus</taxon>
    </lineage>
</organism>
<proteinExistence type="inferred from homology"/>
<dbReference type="InterPro" id="IPR042092">
    <property type="entry name" value="PsdUridine_s_RsuA/RluB/E/F_cat"/>
</dbReference>
<dbReference type="PANTHER" id="PTHR47683">
    <property type="entry name" value="PSEUDOURIDINE SYNTHASE FAMILY PROTEIN-RELATED"/>
    <property type="match status" value="1"/>
</dbReference>
<dbReference type="NCBIfam" id="TIGR00093">
    <property type="entry name" value="pseudouridine synthase"/>
    <property type="match status" value="1"/>
</dbReference>
<dbReference type="InterPro" id="IPR036986">
    <property type="entry name" value="S4_RNA-bd_sf"/>
</dbReference>
<dbReference type="OrthoDB" id="9807213at2"/>
<dbReference type="InterPro" id="IPR018496">
    <property type="entry name" value="PsdUridine_synth_RsuA/RluB_CS"/>
</dbReference>
<keyword evidence="2 4" id="KW-0694">RNA-binding</keyword>
<dbReference type="GeneID" id="74912762"/>
<protein>
    <recommendedName>
        <fullName evidence="5">Pseudouridine synthase</fullName>
        <ecNumber evidence="5">5.4.99.-</ecNumber>
    </recommendedName>
</protein>
<dbReference type="CDD" id="cd00165">
    <property type="entry name" value="S4"/>
    <property type="match status" value="1"/>
</dbReference>
<dbReference type="InterPro" id="IPR006145">
    <property type="entry name" value="PsdUridine_synth_RsuA/RluA"/>
</dbReference>
<keyword evidence="8" id="KW-1185">Reference proteome</keyword>
<evidence type="ECO:0000313" key="8">
    <source>
        <dbReference type="Proteomes" id="UP000031397"/>
    </source>
</evidence>
<dbReference type="FunFam" id="3.10.290.10:FF:000003">
    <property type="entry name" value="Pseudouridine synthase"/>
    <property type="match status" value="1"/>
</dbReference>
<dbReference type="Proteomes" id="UP000031397">
    <property type="component" value="Unassembled WGS sequence"/>
</dbReference>
<dbReference type="Pfam" id="PF00849">
    <property type="entry name" value="PseudoU_synth_2"/>
    <property type="match status" value="1"/>
</dbReference>
<evidence type="ECO:0000256" key="4">
    <source>
        <dbReference type="PROSITE-ProRule" id="PRU00182"/>
    </source>
</evidence>
<dbReference type="SUPFAM" id="SSF55174">
    <property type="entry name" value="Alpha-L RNA-binding motif"/>
    <property type="match status" value="1"/>
</dbReference>
<dbReference type="Gene3D" id="3.30.70.580">
    <property type="entry name" value="Pseudouridine synthase I, catalytic domain, N-terminal subdomain"/>
    <property type="match status" value="1"/>
</dbReference>
<dbReference type="AlphaFoldDB" id="A0A0C1PP87"/>
<dbReference type="InterPro" id="IPR002942">
    <property type="entry name" value="S4_RNA-bd"/>
</dbReference>
<dbReference type="CDD" id="cd02870">
    <property type="entry name" value="PseudoU_synth_RsuA_like"/>
    <property type="match status" value="1"/>
</dbReference>
<evidence type="ECO:0000256" key="3">
    <source>
        <dbReference type="ARBA" id="ARBA00023235"/>
    </source>
</evidence>
<dbReference type="PANTHER" id="PTHR47683:SF2">
    <property type="entry name" value="RNA-BINDING S4 DOMAIN-CONTAINING PROTEIN"/>
    <property type="match status" value="1"/>
</dbReference>
<dbReference type="EC" id="5.4.99.-" evidence="5"/>
<dbReference type="InterPro" id="IPR000748">
    <property type="entry name" value="PsdUridine_synth_RsuA/RluB/E/F"/>
</dbReference>
<evidence type="ECO:0000313" key="7">
    <source>
        <dbReference type="EMBL" id="KID42602.1"/>
    </source>
</evidence>
<evidence type="ECO:0000256" key="2">
    <source>
        <dbReference type="ARBA" id="ARBA00022884"/>
    </source>
</evidence>
<accession>A0A0C1PP87</accession>
<evidence type="ECO:0000259" key="6">
    <source>
        <dbReference type="SMART" id="SM00363"/>
    </source>
</evidence>
<dbReference type="GO" id="GO:0005829">
    <property type="term" value="C:cytosol"/>
    <property type="evidence" value="ECO:0007669"/>
    <property type="project" value="UniProtKB-ARBA"/>
</dbReference>
<dbReference type="GO" id="GO:0120159">
    <property type="term" value="F:rRNA pseudouridine synthase activity"/>
    <property type="evidence" value="ECO:0007669"/>
    <property type="project" value="UniProtKB-ARBA"/>
</dbReference>
<dbReference type="SUPFAM" id="SSF55120">
    <property type="entry name" value="Pseudouridine synthase"/>
    <property type="match status" value="1"/>
</dbReference>
<keyword evidence="3 5" id="KW-0413">Isomerase</keyword>
<evidence type="ECO:0000256" key="1">
    <source>
        <dbReference type="ARBA" id="ARBA00008348"/>
    </source>
</evidence>
<dbReference type="EMBL" id="JOJZ01000007">
    <property type="protein sequence ID" value="KID42602.1"/>
    <property type="molecule type" value="Genomic_DNA"/>
</dbReference>
<dbReference type="InterPro" id="IPR050343">
    <property type="entry name" value="RsuA_PseudoU_synthase"/>
</dbReference>
<dbReference type="GO" id="GO:0003723">
    <property type="term" value="F:RNA binding"/>
    <property type="evidence" value="ECO:0007669"/>
    <property type="project" value="UniProtKB-KW"/>
</dbReference>
<dbReference type="GO" id="GO:0016829">
    <property type="term" value="F:lyase activity"/>
    <property type="evidence" value="ECO:0007669"/>
    <property type="project" value="UniProtKB-KW"/>
</dbReference>